<dbReference type="PROSITE" id="PS51257">
    <property type="entry name" value="PROKAR_LIPOPROTEIN"/>
    <property type="match status" value="1"/>
</dbReference>
<accession>A0A1M4VBH0</accession>
<dbReference type="PIRSF" id="PIRSF030780">
    <property type="entry name" value="Md_memb_hyd_prd"/>
    <property type="match status" value="1"/>
</dbReference>
<dbReference type="InterPro" id="IPR016956">
    <property type="entry name" value="YdjM"/>
</dbReference>
<keyword evidence="1" id="KW-0472">Membrane</keyword>
<organism evidence="2 3">
    <name type="scientific">Caloramator proteoclasticus DSM 10124</name>
    <dbReference type="NCBI Taxonomy" id="1121262"/>
    <lineage>
        <taxon>Bacteria</taxon>
        <taxon>Bacillati</taxon>
        <taxon>Bacillota</taxon>
        <taxon>Clostridia</taxon>
        <taxon>Eubacteriales</taxon>
        <taxon>Clostridiaceae</taxon>
        <taxon>Caloramator</taxon>
    </lineage>
</organism>
<evidence type="ECO:0000256" key="1">
    <source>
        <dbReference type="SAM" id="Phobius"/>
    </source>
</evidence>
<reference evidence="3" key="1">
    <citation type="submission" date="2016-11" db="EMBL/GenBank/DDBJ databases">
        <authorList>
            <person name="Varghese N."/>
            <person name="Submissions S."/>
        </authorList>
    </citation>
    <scope>NUCLEOTIDE SEQUENCE [LARGE SCALE GENOMIC DNA]</scope>
    <source>
        <strain evidence="3">DSM 10124</strain>
    </source>
</reference>
<dbReference type="RefSeq" id="WP_073248054.1">
    <property type="nucleotide sequence ID" value="NZ_FQVG01000011.1"/>
</dbReference>
<keyword evidence="1" id="KW-0812">Transmembrane</keyword>
<gene>
    <name evidence="2" type="ORF">SAMN02746091_00856</name>
</gene>
<feature type="transmembrane region" description="Helical" evidence="1">
    <location>
        <begin position="60"/>
        <end position="77"/>
    </location>
</feature>
<dbReference type="Proteomes" id="UP000184423">
    <property type="component" value="Unassembled WGS sequence"/>
</dbReference>
<dbReference type="Pfam" id="PF04307">
    <property type="entry name" value="YdjM"/>
    <property type="match status" value="1"/>
</dbReference>
<proteinExistence type="predicted"/>
<feature type="transmembrane region" description="Helical" evidence="1">
    <location>
        <begin position="175"/>
        <end position="194"/>
    </location>
</feature>
<keyword evidence="3" id="KW-1185">Reference proteome</keyword>
<evidence type="ECO:0000313" key="2">
    <source>
        <dbReference type="EMBL" id="SHE66324.1"/>
    </source>
</evidence>
<dbReference type="InterPro" id="IPR007404">
    <property type="entry name" value="YdjM-like"/>
</dbReference>
<keyword evidence="1" id="KW-1133">Transmembrane helix</keyword>
<feature type="transmembrane region" description="Helical" evidence="1">
    <location>
        <begin position="132"/>
        <end position="154"/>
    </location>
</feature>
<dbReference type="PANTHER" id="PTHR35531:SF1">
    <property type="entry name" value="INNER MEMBRANE PROTEIN YBCI-RELATED"/>
    <property type="match status" value="1"/>
</dbReference>
<name>A0A1M4VBH0_9CLOT</name>
<evidence type="ECO:0000313" key="3">
    <source>
        <dbReference type="Proteomes" id="UP000184423"/>
    </source>
</evidence>
<feature type="transmembrane region" description="Helical" evidence="1">
    <location>
        <begin position="108"/>
        <end position="126"/>
    </location>
</feature>
<dbReference type="PANTHER" id="PTHR35531">
    <property type="entry name" value="INNER MEMBRANE PROTEIN YBCI-RELATED"/>
    <property type="match status" value="1"/>
</dbReference>
<protein>
    <submittedName>
        <fullName evidence="2">Inner membrane protein</fullName>
    </submittedName>
</protein>
<sequence>MTGKTHLVIGVMFTVILSEYFKLSLTTGALVACALASLLPDIDHPKSFINQYILPFKNKLTKTTFYITLGVVIYLINSFYFNYTYFKILSFFSVLIGFSTHRNGLTHSLFGFICFVSLFGYAAILYGFRECIIPFSLGYIMHLIADMFTSKGIPIMYPFKKKKFKMPFTFKVGSWLGNIIESAIILTFLVYVAWRLPIIITNYK</sequence>
<dbReference type="AlphaFoldDB" id="A0A1M4VBH0"/>
<dbReference type="EMBL" id="FQVG01000011">
    <property type="protein sequence ID" value="SHE66324.1"/>
    <property type="molecule type" value="Genomic_DNA"/>
</dbReference>